<sequence length="57" mass="6212">MTRSLISFPSGEMQLDEGGYCILDVTTRDEALSWAARLAAACRCAQEVRAFGDDPES</sequence>
<organism evidence="1 2">
    <name type="scientific">Demequina capsici</name>
    <dbReference type="NCBI Taxonomy" id="3075620"/>
    <lineage>
        <taxon>Bacteria</taxon>
        <taxon>Bacillati</taxon>
        <taxon>Actinomycetota</taxon>
        <taxon>Actinomycetes</taxon>
        <taxon>Micrococcales</taxon>
        <taxon>Demequinaceae</taxon>
        <taxon>Demequina</taxon>
    </lineage>
</organism>
<evidence type="ECO:0000313" key="2">
    <source>
        <dbReference type="Proteomes" id="UP001304125"/>
    </source>
</evidence>
<dbReference type="AlphaFoldDB" id="A0AA96J9X7"/>
<evidence type="ECO:0000313" key="1">
    <source>
        <dbReference type="EMBL" id="WNM23986.1"/>
    </source>
</evidence>
<name>A0AA96J9X7_9MICO</name>
<reference evidence="1 2" key="1">
    <citation type="submission" date="2023-09" db="EMBL/GenBank/DDBJ databases">
        <title>Demequina sp. a novel bacteria isolated from Capsicum annuum.</title>
        <authorList>
            <person name="Humaira Z."/>
            <person name="Lee J."/>
            <person name="Cho D."/>
        </authorList>
    </citation>
    <scope>NUCLEOTIDE SEQUENCE [LARGE SCALE GENOMIC DNA]</scope>
    <source>
        <strain evidence="1 2">OYTSA14</strain>
    </source>
</reference>
<keyword evidence="2" id="KW-1185">Reference proteome</keyword>
<dbReference type="Gene3D" id="3.30.70.1060">
    <property type="entry name" value="Dimeric alpha+beta barrel"/>
    <property type="match status" value="1"/>
</dbReference>
<dbReference type="RefSeq" id="WP_313497320.1">
    <property type="nucleotide sequence ID" value="NZ_CP134879.1"/>
</dbReference>
<dbReference type="InterPro" id="IPR011008">
    <property type="entry name" value="Dimeric_a/b-barrel"/>
</dbReference>
<proteinExistence type="predicted"/>
<dbReference type="SUPFAM" id="SSF54909">
    <property type="entry name" value="Dimeric alpha+beta barrel"/>
    <property type="match status" value="1"/>
</dbReference>
<dbReference type="Proteomes" id="UP001304125">
    <property type="component" value="Chromosome"/>
</dbReference>
<accession>A0AA96J9X7</accession>
<dbReference type="EMBL" id="CP134879">
    <property type="protein sequence ID" value="WNM23986.1"/>
    <property type="molecule type" value="Genomic_DNA"/>
</dbReference>
<gene>
    <name evidence="1" type="ORF">RN606_11550</name>
</gene>
<protein>
    <submittedName>
        <fullName evidence="1">Uncharacterized protein</fullName>
    </submittedName>
</protein>